<feature type="transmembrane region" description="Helical" evidence="1">
    <location>
        <begin position="153"/>
        <end position="178"/>
    </location>
</feature>
<feature type="transmembrane region" description="Helical" evidence="1">
    <location>
        <begin position="42"/>
        <end position="68"/>
    </location>
</feature>
<keyword evidence="1" id="KW-1133">Transmembrane helix</keyword>
<comment type="caution">
    <text evidence="2">The sequence shown here is derived from an EMBL/GenBank/DDBJ whole genome shotgun (WGS) entry which is preliminary data.</text>
</comment>
<keyword evidence="1" id="KW-0472">Membrane</keyword>
<dbReference type="EMBL" id="JBHSAX010000005">
    <property type="protein sequence ID" value="MFC3961627.1"/>
    <property type="molecule type" value="Genomic_DNA"/>
</dbReference>
<gene>
    <name evidence="2" type="ORF">ACFO0B_06465</name>
</gene>
<evidence type="ECO:0000256" key="1">
    <source>
        <dbReference type="SAM" id="Phobius"/>
    </source>
</evidence>
<dbReference type="Proteomes" id="UP001595696">
    <property type="component" value="Unassembled WGS sequence"/>
</dbReference>
<evidence type="ECO:0000313" key="3">
    <source>
        <dbReference type="Proteomes" id="UP001595696"/>
    </source>
</evidence>
<sequence>MLTLLLALAGFAFLDALDVLLVGITTAVVLDSRLARRSPLPGGLAFIGGVFLVTTTFGIAAVLGLHWFTELIDVEITPAIRYRAEFLAGLVLIGLAAIRAPAAATPPEWTTRVRRQPWLLALAGIVIGLVQAPTAIPYLTALALLSAHRPLPAAWPLIIVAYCLAALLPPLLVLALSLRRTAGARRVYRRMARALARHGAVALRILFALLGFALVVHAVLNHQHLLRPLP</sequence>
<dbReference type="InterPro" id="IPR021315">
    <property type="entry name" value="Gap/Sap"/>
</dbReference>
<evidence type="ECO:0000313" key="2">
    <source>
        <dbReference type="EMBL" id="MFC3961627.1"/>
    </source>
</evidence>
<keyword evidence="1" id="KW-0812">Transmembrane</keyword>
<feature type="transmembrane region" description="Helical" evidence="1">
    <location>
        <begin position="6"/>
        <end position="30"/>
    </location>
</feature>
<feature type="transmembrane region" description="Helical" evidence="1">
    <location>
        <begin position="118"/>
        <end position="141"/>
    </location>
</feature>
<reference evidence="3" key="1">
    <citation type="journal article" date="2019" name="Int. J. Syst. Evol. Microbiol.">
        <title>The Global Catalogue of Microorganisms (GCM) 10K type strain sequencing project: providing services to taxonomists for standard genome sequencing and annotation.</title>
        <authorList>
            <consortium name="The Broad Institute Genomics Platform"/>
            <consortium name="The Broad Institute Genome Sequencing Center for Infectious Disease"/>
            <person name="Wu L."/>
            <person name="Ma J."/>
        </authorList>
    </citation>
    <scope>NUCLEOTIDE SEQUENCE [LARGE SCALE GENOMIC DNA]</scope>
    <source>
        <strain evidence="3">CGMCC 4.7330</strain>
    </source>
</reference>
<name>A0ABV8DQD6_9NOCA</name>
<organism evidence="2 3">
    <name type="scientific">Nocardia jiangsuensis</name>
    <dbReference type="NCBI Taxonomy" id="1691563"/>
    <lineage>
        <taxon>Bacteria</taxon>
        <taxon>Bacillati</taxon>
        <taxon>Actinomycetota</taxon>
        <taxon>Actinomycetes</taxon>
        <taxon>Mycobacteriales</taxon>
        <taxon>Nocardiaceae</taxon>
        <taxon>Nocardia</taxon>
    </lineage>
</organism>
<protein>
    <submittedName>
        <fullName evidence="2">GAP family protein</fullName>
    </submittedName>
</protein>
<keyword evidence="3" id="KW-1185">Reference proteome</keyword>
<feature type="transmembrane region" description="Helical" evidence="1">
    <location>
        <begin position="199"/>
        <end position="220"/>
    </location>
</feature>
<dbReference type="Pfam" id="PF11139">
    <property type="entry name" value="SfLAP"/>
    <property type="match status" value="1"/>
</dbReference>
<dbReference type="RefSeq" id="WP_378611369.1">
    <property type="nucleotide sequence ID" value="NZ_JBHSAX010000005.1"/>
</dbReference>
<accession>A0ABV8DQD6</accession>
<proteinExistence type="predicted"/>